<sequence length="626" mass="69398">MALLMKHPSVYQHPALATQLTPPPSPDQTMLSTVKYTANTGKLRRERAPEPLTLTKSNYEPYLKKPVYDSANAIKKDDLFLVPAGKSSTTVEGGISPLSNDFEITDKTDVSRPNSYFLAEPSPNAIPTPRSKYSVVATPTVYEARFVRQLPISTFNSQSNALKRNESEHPALPKLVTVPKRTLLVQPPTTIKHDESAFEKELPPPPPKKEISPQRTIVPRIDPDIFPMPEERSSRNKKNTSRILRTVQSIGILQSGPKTGDYARFSTRPGTARSNSGFHKRLFSGRIVGSTTTVIATTPSTESAPSIFSIEQSTPRIGRRLSQLSRRKGSQALEDPLAPVSIIPVMSNHEDVAGGLTYLPRYTNNFAGFCKSAWRLQLADNKSFDIKNRNSKTQMPMLKCSKCCFEGPLHPQRIAGDRYIWTKNPDSKVYSSFGISYTWQFLFKSHLALKKDNKLAKSPVETNQYSHPLAPPLPPKSRTAEVDMADGLFGCILCCSKGLGVPVFKGPESLSWHLRSHADDLIKDQEVLHRFKIIIGRDPEPDEKFDAHIPQLSASDYNGASVSVALNGDGKWEEAGKISEETAYNNNKILGPTSVSSPMLDLGINDKLWEHYPSPILKTDTITVIV</sequence>
<evidence type="ECO:0000256" key="1">
    <source>
        <dbReference type="SAM" id="MobiDB-lite"/>
    </source>
</evidence>
<accession>A0A8H3FF31</accession>
<dbReference type="OrthoDB" id="25896at2759"/>
<feature type="region of interest" description="Disordered" evidence="1">
    <location>
        <begin position="220"/>
        <end position="240"/>
    </location>
</feature>
<dbReference type="Proteomes" id="UP000664169">
    <property type="component" value="Unassembled WGS sequence"/>
</dbReference>
<dbReference type="EMBL" id="CAJPDQ010000020">
    <property type="protein sequence ID" value="CAF9924057.1"/>
    <property type="molecule type" value="Genomic_DNA"/>
</dbReference>
<comment type="caution">
    <text evidence="2">The sequence shown here is derived from an EMBL/GenBank/DDBJ whole genome shotgun (WGS) entry which is preliminary data.</text>
</comment>
<reference evidence="2" key="1">
    <citation type="submission" date="2021-03" db="EMBL/GenBank/DDBJ databases">
        <authorList>
            <person name="Tagirdzhanova G."/>
        </authorList>
    </citation>
    <scope>NUCLEOTIDE SEQUENCE</scope>
</reference>
<gene>
    <name evidence="2" type="ORF">GOMPHAMPRED_003535</name>
</gene>
<organism evidence="2 3">
    <name type="scientific">Gomphillus americanus</name>
    <dbReference type="NCBI Taxonomy" id="1940652"/>
    <lineage>
        <taxon>Eukaryota</taxon>
        <taxon>Fungi</taxon>
        <taxon>Dikarya</taxon>
        <taxon>Ascomycota</taxon>
        <taxon>Pezizomycotina</taxon>
        <taxon>Lecanoromycetes</taxon>
        <taxon>OSLEUM clade</taxon>
        <taxon>Ostropomycetidae</taxon>
        <taxon>Ostropales</taxon>
        <taxon>Graphidaceae</taxon>
        <taxon>Gomphilloideae</taxon>
        <taxon>Gomphillus</taxon>
    </lineage>
</organism>
<proteinExistence type="predicted"/>
<dbReference type="AlphaFoldDB" id="A0A8H3FF31"/>
<evidence type="ECO:0000313" key="3">
    <source>
        <dbReference type="Proteomes" id="UP000664169"/>
    </source>
</evidence>
<name>A0A8H3FF31_9LECA</name>
<protein>
    <submittedName>
        <fullName evidence="2">Uncharacterized protein</fullName>
    </submittedName>
</protein>
<evidence type="ECO:0000313" key="2">
    <source>
        <dbReference type="EMBL" id="CAF9924057.1"/>
    </source>
</evidence>
<keyword evidence="3" id="KW-1185">Reference proteome</keyword>